<sequence>MAVSVRASDKLFSPLSIANGKITLKHRVVLAPLTRNRCLPLQKDEPGNYNRIWVPDKLVTDYYSQRTTDGGLLISEGIAPSLEGNGMSGVSGLFHPAHLAGWKPVTEAVHAKGGYIYAQLWHAGRTTTEPFSGKHSVAPSVVPMEGNSGRIPPGYSGPVMYADYPPVELTKEHIESTIEDYCNAAKMAMEAGFDGVEVHGGNGYLPEQFLSSNVNKRTDEYGGSPEKRCRFVVQLMEGLAQAARGEQRIETWSFLCKELKNKLPELSYVSLIEPRYEQIHTYAEKDEMIGSWGLDPSTINLKFLRDILGNTPVFSAGGWNDTNCWGVIESGDYDAILFGRYFTSNPDMMERLKHGKSFTMYERDRFYGPFPDRERGYTDYLTWRQQEDKAKRTDGMARMGPHVAEVEVAA</sequence>
<dbReference type="EMBL" id="JAPEUX010000004">
    <property type="protein sequence ID" value="KAJ4354098.1"/>
    <property type="molecule type" value="Genomic_DNA"/>
</dbReference>
<organism evidence="2 3">
    <name type="scientific">Didymosphaeria variabile</name>
    <dbReference type="NCBI Taxonomy" id="1932322"/>
    <lineage>
        <taxon>Eukaryota</taxon>
        <taxon>Fungi</taxon>
        <taxon>Dikarya</taxon>
        <taxon>Ascomycota</taxon>
        <taxon>Pezizomycotina</taxon>
        <taxon>Dothideomycetes</taxon>
        <taxon>Pleosporomycetidae</taxon>
        <taxon>Pleosporales</taxon>
        <taxon>Massarineae</taxon>
        <taxon>Didymosphaeriaceae</taxon>
        <taxon>Didymosphaeria</taxon>
    </lineage>
</organism>
<name>A0A9W9CC41_9PLEO</name>
<comment type="caution">
    <text evidence="2">The sequence shown here is derived from an EMBL/GenBank/DDBJ whole genome shotgun (WGS) entry which is preliminary data.</text>
</comment>
<keyword evidence="3" id="KW-1185">Reference proteome</keyword>
<dbReference type="InterPro" id="IPR001155">
    <property type="entry name" value="OxRdtase_FMN_N"/>
</dbReference>
<dbReference type="SUPFAM" id="SSF51395">
    <property type="entry name" value="FMN-linked oxidoreductases"/>
    <property type="match status" value="1"/>
</dbReference>
<dbReference type="Proteomes" id="UP001140513">
    <property type="component" value="Unassembled WGS sequence"/>
</dbReference>
<dbReference type="GO" id="GO:0016491">
    <property type="term" value="F:oxidoreductase activity"/>
    <property type="evidence" value="ECO:0007669"/>
    <property type="project" value="InterPro"/>
</dbReference>
<feature type="domain" description="NADH:flavin oxidoreductase/NADH oxidase N-terminal" evidence="1">
    <location>
        <begin position="10"/>
        <end position="356"/>
    </location>
</feature>
<dbReference type="PANTHER" id="PTHR22893:SF93">
    <property type="entry name" value="HYPOTHETICAL OXIDOREDUCTASE (EUROFUNG)"/>
    <property type="match status" value="1"/>
</dbReference>
<proteinExistence type="predicted"/>
<dbReference type="GeneID" id="80909361"/>
<gene>
    <name evidence="2" type="ORF">N0V89_005831</name>
</gene>
<dbReference type="RefSeq" id="XP_056071872.1">
    <property type="nucleotide sequence ID" value="XM_056214605.1"/>
</dbReference>
<dbReference type="Pfam" id="PF00724">
    <property type="entry name" value="Oxidored_FMN"/>
    <property type="match status" value="1"/>
</dbReference>
<dbReference type="PANTHER" id="PTHR22893">
    <property type="entry name" value="NADH OXIDOREDUCTASE-RELATED"/>
    <property type="match status" value="1"/>
</dbReference>
<dbReference type="AlphaFoldDB" id="A0A9W9CC41"/>
<reference evidence="2" key="1">
    <citation type="submission" date="2022-10" db="EMBL/GenBank/DDBJ databases">
        <title>Tapping the CABI collections for fungal endophytes: first genome assemblies for Collariella, Neodidymelliopsis, Ascochyta clinopodiicola, Didymella pomorum, Didymosphaeria variabile, Neocosmospora piperis and Neocucurbitaria cava.</title>
        <authorList>
            <person name="Hill R."/>
        </authorList>
    </citation>
    <scope>NUCLEOTIDE SEQUENCE</scope>
    <source>
        <strain evidence="2">IMI 356815</strain>
    </source>
</reference>
<accession>A0A9W9CC41</accession>
<protein>
    <recommendedName>
        <fullName evidence="1">NADH:flavin oxidoreductase/NADH oxidase N-terminal domain-containing protein</fullName>
    </recommendedName>
</protein>
<evidence type="ECO:0000313" key="3">
    <source>
        <dbReference type="Proteomes" id="UP001140513"/>
    </source>
</evidence>
<dbReference type="InterPro" id="IPR045247">
    <property type="entry name" value="Oye-like"/>
</dbReference>
<evidence type="ECO:0000313" key="2">
    <source>
        <dbReference type="EMBL" id="KAJ4354098.1"/>
    </source>
</evidence>
<evidence type="ECO:0000259" key="1">
    <source>
        <dbReference type="Pfam" id="PF00724"/>
    </source>
</evidence>
<dbReference type="Gene3D" id="3.20.20.70">
    <property type="entry name" value="Aldolase class I"/>
    <property type="match status" value="1"/>
</dbReference>
<dbReference type="InterPro" id="IPR013785">
    <property type="entry name" value="Aldolase_TIM"/>
</dbReference>
<dbReference type="OrthoDB" id="276546at2759"/>
<dbReference type="GO" id="GO:0010181">
    <property type="term" value="F:FMN binding"/>
    <property type="evidence" value="ECO:0007669"/>
    <property type="project" value="InterPro"/>
</dbReference>